<dbReference type="Gene3D" id="6.10.140.2220">
    <property type="match status" value="1"/>
</dbReference>
<dbReference type="AlphaFoldDB" id="A0A836C2N8"/>
<keyword evidence="3" id="KW-0862">Zinc</keyword>
<dbReference type="GO" id="GO:0008270">
    <property type="term" value="F:zinc ion binding"/>
    <property type="evidence" value="ECO:0007669"/>
    <property type="project" value="UniProtKB-KW"/>
</dbReference>
<keyword evidence="2 4" id="KW-0863">Zinc-finger</keyword>
<dbReference type="EMBL" id="JAEHOE010000012">
    <property type="protein sequence ID" value="KAG2497980.1"/>
    <property type="molecule type" value="Genomic_DNA"/>
</dbReference>
<evidence type="ECO:0000259" key="6">
    <source>
        <dbReference type="PROSITE" id="PS50865"/>
    </source>
</evidence>
<dbReference type="PROSITE" id="PS50865">
    <property type="entry name" value="ZF_MYND_2"/>
    <property type="match status" value="1"/>
</dbReference>
<reference evidence="7" key="1">
    <citation type="journal article" date="2020" name="bioRxiv">
        <title>Comparative genomics of Chlamydomonas.</title>
        <authorList>
            <person name="Craig R.J."/>
            <person name="Hasan A.R."/>
            <person name="Ness R.W."/>
            <person name="Keightley P.D."/>
        </authorList>
    </citation>
    <scope>NUCLEOTIDE SEQUENCE</scope>
    <source>
        <strain evidence="7">CCAP 11/70</strain>
    </source>
</reference>
<evidence type="ECO:0000256" key="3">
    <source>
        <dbReference type="ARBA" id="ARBA00022833"/>
    </source>
</evidence>
<feature type="compositionally biased region" description="Low complexity" evidence="5">
    <location>
        <begin position="300"/>
        <end position="319"/>
    </location>
</feature>
<name>A0A836C2N8_9CHLO</name>
<comment type="caution">
    <text evidence="7">The sequence shown here is derived from an EMBL/GenBank/DDBJ whole genome shotgun (WGS) entry which is preliminary data.</text>
</comment>
<evidence type="ECO:0000313" key="8">
    <source>
        <dbReference type="Proteomes" id="UP000612055"/>
    </source>
</evidence>
<dbReference type="Proteomes" id="UP000612055">
    <property type="component" value="Unassembled WGS sequence"/>
</dbReference>
<evidence type="ECO:0000256" key="5">
    <source>
        <dbReference type="SAM" id="MobiDB-lite"/>
    </source>
</evidence>
<gene>
    <name evidence="7" type="ORF">HYH03_004239</name>
</gene>
<evidence type="ECO:0000256" key="1">
    <source>
        <dbReference type="ARBA" id="ARBA00022723"/>
    </source>
</evidence>
<keyword evidence="1" id="KW-0479">Metal-binding</keyword>
<sequence>MPRGDGISDVSQLFEPFARSRFYNTTASGQQLLDLDLVPRSAAFIEILLRASKPSIGSEASADGPLGVRDTAAPILAATDVLRLAADCAQTSGGAPAGQTLIQLLGTTRVLKALKATTCYVTDVVWPLATELATQSPLSTLSTQPDLQLRSETGARDMGSTLLSNATRVLTFVLTHSAGPGMRRVLPALEESGLLQALSTALLKAPPVVPVGRPVLCLPDTKPVPASAFADRMATVQAELCLNSLKLLSDDFTARGKEAAAAPKLLSTPELLALRRELLRQVALYGERSYDMVLSLEPRSTSAPPAGPAASAAASSTGGSSEGSDEDEEQGPGTDQPMRATVQLSEPVWALLHSPIRFSFPAISGLPDLAPILTRMVEGVIGPVVLVSQAVKAEATGMVLAARAVEQLYPSRAEFADVAARAAKALAKNVSNSPGLVEGVSSGLREMVEMRMRGASAAEVHECMPALLELHAHSLSVMAAAEVPIEDVLDAVKMLGARLQGVEQPPTAPPRRVRTAAADGKIMALPPAVLQSCVDSLLPTGLAPSLDALVRRLAASGQAEAAALSMRASLGGLLGPLLCARLLGWRERVLERARADSGAEWGAAPAGPPAEEGGVEVVLPLGDEAEDLPSVQGELGLLVSMAKMMRAEAARRRAGQQPSGTPELLEEESAWYALALTSCIIACSPGGLPDTLPQLVLPSEREEGVTPEAWAAAERRLDAGRLAVWEAMCLCGTAAMQLTTHQLKAAYDKLRRSSAAQREQLLKPSTGQAGAPSPLFRLGARLASTAACVVASSATYLLPEALMAAAPQETIRVAALLGAEMLHVEDASSRRGGWAAHGDATARSATFAFNKVLEGLGCAVIFLSANEQLQRACVPGWLWGTGRKDAEWALEGGAQPNDVFFDVTTMSDMTSVFAPPPRPVVQLYTPSANGRALDGKRWAQHERHAAAVRALAMEWADQRSPVRMGPWHALMETAAAVRSERQGGGQGSGLTGGAQGQGGGGGHVWAPWLLRVCGNPGCEVWGEGGEVDLPLKRCSGCRTVRYCGRACQQAHWRGGHKEECGALAAAATAARPTKE</sequence>
<keyword evidence="8" id="KW-1185">Reference proteome</keyword>
<proteinExistence type="predicted"/>
<feature type="region of interest" description="Disordered" evidence="5">
    <location>
        <begin position="298"/>
        <end position="338"/>
    </location>
</feature>
<feature type="domain" description="MYND-type" evidence="6">
    <location>
        <begin position="1010"/>
        <end position="1060"/>
    </location>
</feature>
<evidence type="ECO:0000313" key="7">
    <source>
        <dbReference type="EMBL" id="KAG2497980.1"/>
    </source>
</evidence>
<dbReference type="InterPro" id="IPR002893">
    <property type="entry name" value="Znf_MYND"/>
</dbReference>
<dbReference type="Pfam" id="PF01753">
    <property type="entry name" value="zf-MYND"/>
    <property type="match status" value="1"/>
</dbReference>
<evidence type="ECO:0000256" key="2">
    <source>
        <dbReference type="ARBA" id="ARBA00022771"/>
    </source>
</evidence>
<protein>
    <recommendedName>
        <fullName evidence="6">MYND-type domain-containing protein</fullName>
    </recommendedName>
</protein>
<accession>A0A836C2N8</accession>
<evidence type="ECO:0000256" key="4">
    <source>
        <dbReference type="PROSITE-ProRule" id="PRU00134"/>
    </source>
</evidence>
<dbReference type="SUPFAM" id="SSF144232">
    <property type="entry name" value="HIT/MYND zinc finger-like"/>
    <property type="match status" value="1"/>
</dbReference>
<organism evidence="7 8">
    <name type="scientific">Edaphochlamys debaryana</name>
    <dbReference type="NCBI Taxonomy" id="47281"/>
    <lineage>
        <taxon>Eukaryota</taxon>
        <taxon>Viridiplantae</taxon>
        <taxon>Chlorophyta</taxon>
        <taxon>core chlorophytes</taxon>
        <taxon>Chlorophyceae</taxon>
        <taxon>CS clade</taxon>
        <taxon>Chlamydomonadales</taxon>
        <taxon>Chlamydomonadales incertae sedis</taxon>
        <taxon>Edaphochlamys</taxon>
    </lineage>
</organism>
<dbReference type="OrthoDB" id="534422at2759"/>
<dbReference type="PROSITE" id="PS01360">
    <property type="entry name" value="ZF_MYND_1"/>
    <property type="match status" value="1"/>
</dbReference>